<sequence length="19" mass="2335">MPWRYTLKSIPILLKQSLF</sequence>
<protein>
    <submittedName>
        <fullName evidence="1">Uncharacterized protein</fullName>
    </submittedName>
</protein>
<dbReference type="EMBL" id="HACA01019394">
    <property type="protein sequence ID" value="CDW36755.1"/>
    <property type="molecule type" value="Transcribed_RNA"/>
</dbReference>
<organism evidence="1">
    <name type="scientific">Lepeophtheirus salmonis</name>
    <name type="common">Salmon louse</name>
    <name type="synonym">Caligus salmonis</name>
    <dbReference type="NCBI Taxonomy" id="72036"/>
    <lineage>
        <taxon>Eukaryota</taxon>
        <taxon>Metazoa</taxon>
        <taxon>Ecdysozoa</taxon>
        <taxon>Arthropoda</taxon>
        <taxon>Crustacea</taxon>
        <taxon>Multicrustacea</taxon>
        <taxon>Hexanauplia</taxon>
        <taxon>Copepoda</taxon>
        <taxon>Siphonostomatoida</taxon>
        <taxon>Caligidae</taxon>
        <taxon>Lepeophtheirus</taxon>
    </lineage>
</organism>
<accession>A0A0K2UF90</accession>
<evidence type="ECO:0000313" key="1">
    <source>
        <dbReference type="EMBL" id="CDW36755.1"/>
    </source>
</evidence>
<dbReference type="AlphaFoldDB" id="A0A0K2UF90"/>
<reference evidence="1" key="1">
    <citation type="submission" date="2014-05" db="EMBL/GenBank/DDBJ databases">
        <authorList>
            <person name="Chronopoulou M."/>
        </authorList>
    </citation>
    <scope>NUCLEOTIDE SEQUENCE</scope>
    <source>
        <tissue evidence="1">Whole organism</tissue>
    </source>
</reference>
<proteinExistence type="predicted"/>
<name>A0A0K2UF90_LEPSM</name>